<name>A0A432LVP1_9GAMM</name>
<dbReference type="Proteomes" id="UP000267077">
    <property type="component" value="Unassembled WGS sequence"/>
</dbReference>
<comment type="caution">
    <text evidence="1">The sequence shown here is derived from an EMBL/GenBank/DDBJ whole genome shotgun (WGS) entry which is preliminary data.</text>
</comment>
<keyword evidence="2" id="KW-1185">Reference proteome</keyword>
<dbReference type="EMBL" id="RYZR01000004">
    <property type="protein sequence ID" value="RUL65028.1"/>
    <property type="molecule type" value="Genomic_DNA"/>
</dbReference>
<dbReference type="OrthoDB" id="5957048at2"/>
<proteinExistence type="predicted"/>
<protein>
    <submittedName>
        <fullName evidence="1">Uncharacterized protein</fullName>
    </submittedName>
</protein>
<reference evidence="1 2" key="1">
    <citation type="submission" date="2018-12" db="EMBL/GenBank/DDBJ databases">
        <title>Dyella dinghuensis sp. nov. DHOA06 and Dyella choica sp. nov. 4M-K27, isolated from forest soil.</title>
        <authorList>
            <person name="Qiu L.-H."/>
            <person name="Gao Z.-H."/>
        </authorList>
    </citation>
    <scope>NUCLEOTIDE SEQUENCE [LARGE SCALE GENOMIC DNA]</scope>
    <source>
        <strain evidence="1 2">DHOA06</strain>
    </source>
</reference>
<gene>
    <name evidence="1" type="ORF">EKH79_07165</name>
</gene>
<evidence type="ECO:0000313" key="1">
    <source>
        <dbReference type="EMBL" id="RUL65028.1"/>
    </source>
</evidence>
<dbReference type="RefSeq" id="WP_126673130.1">
    <property type="nucleotide sequence ID" value="NZ_RYZR01000004.1"/>
</dbReference>
<organism evidence="1 2">
    <name type="scientific">Dyella dinghuensis</name>
    <dbReference type="NCBI Taxonomy" id="1920169"/>
    <lineage>
        <taxon>Bacteria</taxon>
        <taxon>Pseudomonadati</taxon>
        <taxon>Pseudomonadota</taxon>
        <taxon>Gammaproteobacteria</taxon>
        <taxon>Lysobacterales</taxon>
        <taxon>Rhodanobacteraceae</taxon>
        <taxon>Dyella</taxon>
    </lineage>
</organism>
<evidence type="ECO:0000313" key="2">
    <source>
        <dbReference type="Proteomes" id="UP000267077"/>
    </source>
</evidence>
<dbReference type="AlphaFoldDB" id="A0A432LVP1"/>
<sequence length="65" mass="7285">MRLIRPHPEYPATSAATLTAEAAKPSAKVTDAREKHLDYNLQPLSVDSFSHYIDAVVDVDCFRVR</sequence>
<accession>A0A432LVP1</accession>